<comment type="caution">
    <text evidence="6">The sequence shown here is derived from an EMBL/GenBank/DDBJ whole genome shotgun (WGS) entry which is preliminary data.</text>
</comment>
<dbReference type="RefSeq" id="WP_209511723.1">
    <property type="nucleotide sequence ID" value="NZ_JAGGKS010000005.1"/>
</dbReference>
<dbReference type="Pfam" id="PF03466">
    <property type="entry name" value="LysR_substrate"/>
    <property type="match status" value="1"/>
</dbReference>
<dbReference type="SUPFAM" id="SSF53850">
    <property type="entry name" value="Periplasmic binding protein-like II"/>
    <property type="match status" value="1"/>
</dbReference>
<keyword evidence="3 6" id="KW-0238">DNA-binding</keyword>
<name>A0ABS4GEB7_9FIRM</name>
<protein>
    <submittedName>
        <fullName evidence="6">DNA-binding transcriptional LysR family regulator</fullName>
    </submittedName>
</protein>
<dbReference type="Gene3D" id="1.10.10.10">
    <property type="entry name" value="Winged helix-like DNA-binding domain superfamily/Winged helix DNA-binding domain"/>
    <property type="match status" value="1"/>
</dbReference>
<evidence type="ECO:0000259" key="5">
    <source>
        <dbReference type="PROSITE" id="PS50931"/>
    </source>
</evidence>
<accession>A0ABS4GEB7</accession>
<dbReference type="Gene3D" id="3.40.190.290">
    <property type="match status" value="1"/>
</dbReference>
<keyword evidence="2" id="KW-0805">Transcription regulation</keyword>
<dbReference type="SUPFAM" id="SSF46785">
    <property type="entry name" value="Winged helix' DNA-binding domain"/>
    <property type="match status" value="1"/>
</dbReference>
<dbReference type="InterPro" id="IPR036388">
    <property type="entry name" value="WH-like_DNA-bd_sf"/>
</dbReference>
<dbReference type="PANTHER" id="PTHR30126">
    <property type="entry name" value="HTH-TYPE TRANSCRIPTIONAL REGULATOR"/>
    <property type="match status" value="1"/>
</dbReference>
<evidence type="ECO:0000256" key="1">
    <source>
        <dbReference type="ARBA" id="ARBA00009437"/>
    </source>
</evidence>
<keyword evidence="7" id="KW-1185">Reference proteome</keyword>
<dbReference type="GO" id="GO:0003677">
    <property type="term" value="F:DNA binding"/>
    <property type="evidence" value="ECO:0007669"/>
    <property type="project" value="UniProtKB-KW"/>
</dbReference>
<dbReference type="Proteomes" id="UP001519342">
    <property type="component" value="Unassembled WGS sequence"/>
</dbReference>
<gene>
    <name evidence="6" type="ORF">J2Z76_001846</name>
</gene>
<dbReference type="Pfam" id="PF00126">
    <property type="entry name" value="HTH_1"/>
    <property type="match status" value="1"/>
</dbReference>
<dbReference type="PANTHER" id="PTHR30126:SF39">
    <property type="entry name" value="HTH-TYPE TRANSCRIPTIONAL REGULATOR CYSL"/>
    <property type="match status" value="1"/>
</dbReference>
<dbReference type="PROSITE" id="PS50931">
    <property type="entry name" value="HTH_LYSR"/>
    <property type="match status" value="1"/>
</dbReference>
<dbReference type="EMBL" id="JAGGKS010000005">
    <property type="protein sequence ID" value="MBP1925982.1"/>
    <property type="molecule type" value="Genomic_DNA"/>
</dbReference>
<proteinExistence type="inferred from homology"/>
<evidence type="ECO:0000256" key="4">
    <source>
        <dbReference type="ARBA" id="ARBA00023163"/>
    </source>
</evidence>
<evidence type="ECO:0000256" key="3">
    <source>
        <dbReference type="ARBA" id="ARBA00023125"/>
    </source>
</evidence>
<organism evidence="6 7">
    <name type="scientific">Sedimentibacter acidaminivorans</name>
    <dbReference type="NCBI Taxonomy" id="913099"/>
    <lineage>
        <taxon>Bacteria</taxon>
        <taxon>Bacillati</taxon>
        <taxon>Bacillota</taxon>
        <taxon>Tissierellia</taxon>
        <taxon>Sedimentibacter</taxon>
    </lineage>
</organism>
<comment type="similarity">
    <text evidence="1">Belongs to the LysR transcriptional regulatory family.</text>
</comment>
<keyword evidence="4" id="KW-0804">Transcription</keyword>
<evidence type="ECO:0000313" key="6">
    <source>
        <dbReference type="EMBL" id="MBP1925982.1"/>
    </source>
</evidence>
<dbReference type="InterPro" id="IPR005119">
    <property type="entry name" value="LysR_subst-bd"/>
</dbReference>
<evidence type="ECO:0000313" key="7">
    <source>
        <dbReference type="Proteomes" id="UP001519342"/>
    </source>
</evidence>
<dbReference type="PRINTS" id="PR00039">
    <property type="entry name" value="HTHLYSR"/>
</dbReference>
<sequence>MNLQQLYYFKTIAEYEQYTKASKALIVSQPTLSHSISDLENELGVPLFYKKGRNIKLTKYGSTFLVFVTEALEKIELGKYAIKEMINPDEGIVSLSFVSSLSTHFIPYVVKQFYEDEQNLQIKFEYDQNTSQKIITGLNDGKFDIGFGSKMEAPELEFYNICEEEMALVVSNKHQWANRESVELSEIVDQKLITYEHQCGTRIYVDNILSVLNKKPKIVSEVSNDTMVAGIVSANMGIAIMPKMFGLNTYDVKAIRIENCDSKRNLYMIWHKNRFMSPVAKKFRDYIVENIKFNSIF</sequence>
<evidence type="ECO:0000256" key="2">
    <source>
        <dbReference type="ARBA" id="ARBA00023015"/>
    </source>
</evidence>
<feature type="domain" description="HTH lysR-type" evidence="5">
    <location>
        <begin position="1"/>
        <end position="58"/>
    </location>
</feature>
<dbReference type="InterPro" id="IPR036390">
    <property type="entry name" value="WH_DNA-bd_sf"/>
</dbReference>
<reference evidence="6 7" key="1">
    <citation type="submission" date="2021-03" db="EMBL/GenBank/DDBJ databases">
        <title>Genomic Encyclopedia of Type Strains, Phase IV (KMG-IV): sequencing the most valuable type-strain genomes for metagenomic binning, comparative biology and taxonomic classification.</title>
        <authorList>
            <person name="Goeker M."/>
        </authorList>
    </citation>
    <scope>NUCLEOTIDE SEQUENCE [LARGE SCALE GENOMIC DNA]</scope>
    <source>
        <strain evidence="6 7">DSM 24004</strain>
    </source>
</reference>
<dbReference type="InterPro" id="IPR000847">
    <property type="entry name" value="LysR_HTH_N"/>
</dbReference>